<keyword evidence="2 3" id="KW-0501">Molybdenum cofactor biosynthesis</keyword>
<keyword evidence="1 3" id="KW-0963">Cytoplasm</keyword>
<organism evidence="4 5">
    <name type="scientific">Aureliella helgolandensis</name>
    <dbReference type="NCBI Taxonomy" id="2527968"/>
    <lineage>
        <taxon>Bacteria</taxon>
        <taxon>Pseudomonadati</taxon>
        <taxon>Planctomycetota</taxon>
        <taxon>Planctomycetia</taxon>
        <taxon>Pirellulales</taxon>
        <taxon>Pirellulaceae</taxon>
        <taxon>Aureliella</taxon>
    </lineage>
</organism>
<dbReference type="RefSeq" id="WP_231691190.1">
    <property type="nucleotide sequence ID" value="NZ_CP036298.1"/>
</dbReference>
<keyword evidence="5" id="KW-1185">Reference proteome</keyword>
<dbReference type="GO" id="GO:0006777">
    <property type="term" value="P:Mo-molybdopterin cofactor biosynthetic process"/>
    <property type="evidence" value="ECO:0007669"/>
    <property type="project" value="UniProtKB-UniRule"/>
</dbReference>
<sequence length="281" mass="30630">MSSMSNTEPPAGIREFSVQRFRHNAMCSELDDIAIEQPLEIRIIANQSGKPHEHAISITMRTPGQDAKLAIGFLVTEGILQRQEDVVATRVCRSGSVVRVKLRAGLQLDLDRLQRHFYTSSSCGVCGKASIDAVSVQIQTPLQSGMPTIQADLLGQLPERLRTAQSLFERTGGLHASGLFETSGNLLEVEEDVGRHNALDKLIGGQWLKDAQLFPQSVLVLSGRISFELVQKALVVGIPIVIAVGAPSSLAIELAQRHGMTLVGFAKPDRFNVYNDSNRIL</sequence>
<dbReference type="GO" id="GO:0016783">
    <property type="term" value="F:sulfurtransferase activity"/>
    <property type="evidence" value="ECO:0007669"/>
    <property type="project" value="InterPro"/>
</dbReference>
<comment type="similarity">
    <text evidence="3">Belongs to the FdhD family.</text>
</comment>
<dbReference type="InterPro" id="IPR016193">
    <property type="entry name" value="Cytidine_deaminase-like"/>
</dbReference>
<evidence type="ECO:0000256" key="2">
    <source>
        <dbReference type="ARBA" id="ARBA00023150"/>
    </source>
</evidence>
<dbReference type="Proteomes" id="UP000318017">
    <property type="component" value="Chromosome"/>
</dbReference>
<dbReference type="NCBIfam" id="TIGR00129">
    <property type="entry name" value="fdhD_narQ"/>
    <property type="match status" value="1"/>
</dbReference>
<dbReference type="GO" id="GO:0097163">
    <property type="term" value="F:sulfur carrier activity"/>
    <property type="evidence" value="ECO:0007669"/>
    <property type="project" value="UniProtKB-UniRule"/>
</dbReference>
<dbReference type="SUPFAM" id="SSF53927">
    <property type="entry name" value="Cytidine deaminase-like"/>
    <property type="match status" value="1"/>
</dbReference>
<dbReference type="Gene3D" id="3.10.20.10">
    <property type="match status" value="1"/>
</dbReference>
<evidence type="ECO:0000256" key="1">
    <source>
        <dbReference type="ARBA" id="ARBA00022490"/>
    </source>
</evidence>
<dbReference type="PIRSF" id="PIRSF015626">
    <property type="entry name" value="FdhD"/>
    <property type="match status" value="1"/>
</dbReference>
<dbReference type="Gene3D" id="3.40.140.10">
    <property type="entry name" value="Cytidine Deaminase, domain 2"/>
    <property type="match status" value="1"/>
</dbReference>
<dbReference type="Pfam" id="PF02634">
    <property type="entry name" value="FdhD-NarQ"/>
    <property type="match status" value="1"/>
</dbReference>
<evidence type="ECO:0000313" key="4">
    <source>
        <dbReference type="EMBL" id="QDV24601.1"/>
    </source>
</evidence>
<name>A0A518G7N6_9BACT</name>
<dbReference type="AlphaFoldDB" id="A0A518G7N6"/>
<dbReference type="GO" id="GO:0005737">
    <property type="term" value="C:cytoplasm"/>
    <property type="evidence" value="ECO:0007669"/>
    <property type="project" value="UniProtKB-SubCell"/>
</dbReference>
<feature type="active site" description="Cysteine persulfide intermediate" evidence="3">
    <location>
        <position position="123"/>
    </location>
</feature>
<gene>
    <name evidence="3" type="primary">fdhD</name>
    <name evidence="4" type="ORF">Q31a_29210</name>
</gene>
<dbReference type="EMBL" id="CP036298">
    <property type="protein sequence ID" value="QDV24601.1"/>
    <property type="molecule type" value="Genomic_DNA"/>
</dbReference>
<dbReference type="PANTHER" id="PTHR30592:SF1">
    <property type="entry name" value="SULFUR CARRIER PROTEIN FDHD"/>
    <property type="match status" value="1"/>
</dbReference>
<dbReference type="InterPro" id="IPR003786">
    <property type="entry name" value="FdhD"/>
</dbReference>
<feature type="binding site" evidence="3">
    <location>
        <begin position="265"/>
        <end position="270"/>
    </location>
    <ligand>
        <name>Mo-bis(molybdopterin guanine dinucleotide)</name>
        <dbReference type="ChEBI" id="CHEBI:60539"/>
    </ligand>
</feature>
<evidence type="ECO:0000256" key="3">
    <source>
        <dbReference type="HAMAP-Rule" id="MF_00187"/>
    </source>
</evidence>
<comment type="function">
    <text evidence="3">Required for formate dehydrogenase (FDH) activity. Acts as a sulfur carrier protein that transfers sulfur from IscS to the molybdenum cofactor prior to its insertion into FDH.</text>
</comment>
<evidence type="ECO:0000313" key="5">
    <source>
        <dbReference type="Proteomes" id="UP000318017"/>
    </source>
</evidence>
<dbReference type="HAMAP" id="MF_00187">
    <property type="entry name" value="FdhD"/>
    <property type="match status" value="1"/>
</dbReference>
<reference evidence="4 5" key="1">
    <citation type="submission" date="2019-02" db="EMBL/GenBank/DDBJ databases">
        <title>Deep-cultivation of Planctomycetes and their phenomic and genomic characterization uncovers novel biology.</title>
        <authorList>
            <person name="Wiegand S."/>
            <person name="Jogler M."/>
            <person name="Boedeker C."/>
            <person name="Pinto D."/>
            <person name="Vollmers J."/>
            <person name="Rivas-Marin E."/>
            <person name="Kohn T."/>
            <person name="Peeters S.H."/>
            <person name="Heuer A."/>
            <person name="Rast P."/>
            <person name="Oberbeckmann S."/>
            <person name="Bunk B."/>
            <person name="Jeske O."/>
            <person name="Meyerdierks A."/>
            <person name="Storesund J.E."/>
            <person name="Kallscheuer N."/>
            <person name="Luecker S."/>
            <person name="Lage O.M."/>
            <person name="Pohl T."/>
            <person name="Merkel B.J."/>
            <person name="Hornburger P."/>
            <person name="Mueller R.-W."/>
            <person name="Bruemmer F."/>
            <person name="Labrenz M."/>
            <person name="Spormann A.M."/>
            <person name="Op den Camp H."/>
            <person name="Overmann J."/>
            <person name="Amann R."/>
            <person name="Jetten M.S.M."/>
            <person name="Mascher T."/>
            <person name="Medema M.H."/>
            <person name="Devos D.P."/>
            <person name="Kaster A.-K."/>
            <person name="Ovreas L."/>
            <person name="Rohde M."/>
            <person name="Galperin M.Y."/>
            <person name="Jogler C."/>
        </authorList>
    </citation>
    <scope>NUCLEOTIDE SEQUENCE [LARGE SCALE GENOMIC DNA]</scope>
    <source>
        <strain evidence="4 5">Q31a</strain>
    </source>
</reference>
<accession>A0A518G7N6</accession>
<dbReference type="PANTHER" id="PTHR30592">
    <property type="entry name" value="FORMATE DEHYDROGENASE"/>
    <property type="match status" value="1"/>
</dbReference>
<dbReference type="KEGG" id="ahel:Q31a_29210"/>
<comment type="subcellular location">
    <subcellularLocation>
        <location evidence="3">Cytoplasm</location>
    </subcellularLocation>
</comment>
<protein>
    <recommendedName>
        <fullName evidence="3">Sulfur carrier protein FdhD</fullName>
    </recommendedName>
</protein>
<proteinExistence type="inferred from homology"/>